<sequence length="96" mass="11193">MSLVVNWICGGIFVCLLDWIRRPSFPSPRLQRPLLTQRLGSITSVVNKLKVHTKRYLWGGGHKPYPQANVMTLLCEVFLYLYYFLHCRIIVKTSKL</sequence>
<keyword evidence="1" id="KW-0472">Membrane</keyword>
<dbReference type="InParanoid" id="A0A674EGJ4"/>
<dbReference type="Proteomes" id="UP000472277">
    <property type="component" value="Chromosome 40"/>
</dbReference>
<reference evidence="2" key="2">
    <citation type="submission" date="2025-09" db="UniProtKB">
        <authorList>
            <consortium name="Ensembl"/>
        </authorList>
    </citation>
    <scope>IDENTIFICATION</scope>
</reference>
<evidence type="ECO:0000313" key="3">
    <source>
        <dbReference type="Proteomes" id="UP000472277"/>
    </source>
</evidence>
<protein>
    <submittedName>
        <fullName evidence="2">Uncharacterized protein</fullName>
    </submittedName>
</protein>
<dbReference type="AlphaFoldDB" id="A0A674EGJ4"/>
<proteinExistence type="predicted"/>
<accession>A0A674EGJ4</accession>
<keyword evidence="3" id="KW-1185">Reference proteome</keyword>
<name>A0A674EGJ4_SALTR</name>
<keyword evidence="1" id="KW-1133">Transmembrane helix</keyword>
<organism evidence="2 3">
    <name type="scientific">Salmo trutta</name>
    <name type="common">Brown trout</name>
    <dbReference type="NCBI Taxonomy" id="8032"/>
    <lineage>
        <taxon>Eukaryota</taxon>
        <taxon>Metazoa</taxon>
        <taxon>Chordata</taxon>
        <taxon>Craniata</taxon>
        <taxon>Vertebrata</taxon>
        <taxon>Euteleostomi</taxon>
        <taxon>Actinopterygii</taxon>
        <taxon>Neopterygii</taxon>
        <taxon>Teleostei</taxon>
        <taxon>Protacanthopterygii</taxon>
        <taxon>Salmoniformes</taxon>
        <taxon>Salmonidae</taxon>
        <taxon>Salmoninae</taxon>
        <taxon>Salmo</taxon>
    </lineage>
</organism>
<keyword evidence="1" id="KW-0812">Transmembrane</keyword>
<dbReference type="Ensembl" id="ENSSTUT00000115199.1">
    <property type="protein sequence ID" value="ENSSTUP00000107533.1"/>
    <property type="gene ID" value="ENSSTUG00000047782.1"/>
</dbReference>
<feature type="transmembrane region" description="Helical" evidence="1">
    <location>
        <begin position="65"/>
        <end position="85"/>
    </location>
</feature>
<evidence type="ECO:0000256" key="1">
    <source>
        <dbReference type="SAM" id="Phobius"/>
    </source>
</evidence>
<reference evidence="2" key="1">
    <citation type="submission" date="2025-08" db="UniProtKB">
        <authorList>
            <consortium name="Ensembl"/>
        </authorList>
    </citation>
    <scope>IDENTIFICATION</scope>
</reference>
<evidence type="ECO:0000313" key="2">
    <source>
        <dbReference type="Ensembl" id="ENSSTUP00000107533.1"/>
    </source>
</evidence>